<gene>
    <name evidence="13" type="ORF">SERLADRAFT_461036</name>
</gene>
<dbReference type="PANTHER" id="PTHR12560:SF11">
    <property type="entry name" value="CERAMIDE SYNTHASE LAC1-RELATED"/>
    <property type="match status" value="1"/>
</dbReference>
<dbReference type="InterPro" id="IPR006634">
    <property type="entry name" value="TLC-dom"/>
</dbReference>
<evidence type="ECO:0000256" key="11">
    <source>
        <dbReference type="SAM" id="Phobius"/>
    </source>
</evidence>
<dbReference type="OrthoDB" id="3053196at2759"/>
<dbReference type="SMART" id="SM00724">
    <property type="entry name" value="TLC"/>
    <property type="match status" value="1"/>
</dbReference>
<keyword evidence="3" id="KW-0808">Transferase</keyword>
<evidence type="ECO:0000256" key="3">
    <source>
        <dbReference type="ARBA" id="ARBA00022679"/>
    </source>
</evidence>
<keyword evidence="4 9" id="KW-0812">Transmembrane</keyword>
<dbReference type="InterPro" id="IPR016439">
    <property type="entry name" value="Lag1/Lac1-like"/>
</dbReference>
<evidence type="ECO:0000256" key="10">
    <source>
        <dbReference type="SAM" id="MobiDB-lite"/>
    </source>
</evidence>
<evidence type="ECO:0000256" key="1">
    <source>
        <dbReference type="ARBA" id="ARBA00004477"/>
    </source>
</evidence>
<feature type="region of interest" description="Disordered" evidence="10">
    <location>
        <begin position="1"/>
        <end position="59"/>
    </location>
</feature>
<evidence type="ECO:0000256" key="2">
    <source>
        <dbReference type="ARBA" id="ARBA00009808"/>
    </source>
</evidence>
<reference evidence="13" key="1">
    <citation type="submission" date="2011-04" db="EMBL/GenBank/DDBJ databases">
        <title>Evolution of plant cell wall degrading machinery underlies the functional diversity of forest fungi.</title>
        <authorList>
            <consortium name="US DOE Joint Genome Institute (JGI-PGF)"/>
            <person name="Eastwood D.C."/>
            <person name="Floudas D."/>
            <person name="Binder M."/>
            <person name="Majcherczyk A."/>
            <person name="Schneider P."/>
            <person name="Aerts A."/>
            <person name="Asiegbu F.O."/>
            <person name="Baker S.E."/>
            <person name="Barry K."/>
            <person name="Bendiksby M."/>
            <person name="Blumentritt M."/>
            <person name="Coutinho P.M."/>
            <person name="Cullen D."/>
            <person name="Cullen D."/>
            <person name="Gathman A."/>
            <person name="Goodell B."/>
            <person name="Henrissat B."/>
            <person name="Ihrmark K."/>
            <person name="Kauserud H."/>
            <person name="Kohler A."/>
            <person name="LaButti K."/>
            <person name="Lapidus A."/>
            <person name="Lavin J.L."/>
            <person name="Lee Y.-H."/>
            <person name="Lindquist E."/>
            <person name="Lilly W."/>
            <person name="Lucas S."/>
            <person name="Morin E."/>
            <person name="Murat C."/>
            <person name="Oguiza J.A."/>
            <person name="Park J."/>
            <person name="Pisabarro A.G."/>
            <person name="Riley R."/>
            <person name="Rosling A."/>
            <person name="Salamov A."/>
            <person name="Schmidt O."/>
            <person name="Schmutz J."/>
            <person name="Skrede I."/>
            <person name="Stenlid J."/>
            <person name="Wiebenga A."/>
            <person name="Xie X."/>
            <person name="Kues U."/>
            <person name="Hibbett D.S."/>
            <person name="Hoffmeister D."/>
            <person name="Hogberg N."/>
            <person name="Martin F."/>
            <person name="Grigoriev I.V."/>
            <person name="Watkinson S.C."/>
        </authorList>
    </citation>
    <scope>NUCLEOTIDE SEQUENCE</scope>
    <source>
        <strain evidence="13">S7.9</strain>
    </source>
</reference>
<dbReference type="GeneID" id="18818167"/>
<dbReference type="HOGENOM" id="CLU_028277_4_1_1"/>
<comment type="similarity">
    <text evidence="2">Belongs to the sphingosine N-acyltransferase family.</text>
</comment>
<dbReference type="GO" id="GO:0050291">
    <property type="term" value="F:sphingosine N-acyltransferase activity"/>
    <property type="evidence" value="ECO:0007669"/>
    <property type="project" value="InterPro"/>
</dbReference>
<keyword evidence="8" id="KW-0325">Glycoprotein</keyword>
<feature type="transmembrane region" description="Helical" evidence="11">
    <location>
        <begin position="262"/>
        <end position="278"/>
    </location>
</feature>
<accession>F8NN07</accession>
<name>F8NN07_SERL9</name>
<dbReference type="AlphaFoldDB" id="F8NN07"/>
<dbReference type="GO" id="GO:0005789">
    <property type="term" value="C:endoplasmic reticulum membrane"/>
    <property type="evidence" value="ECO:0007669"/>
    <property type="project" value="UniProtKB-SubCell"/>
</dbReference>
<keyword evidence="6 11" id="KW-1133">Transmembrane helix</keyword>
<feature type="compositionally biased region" description="Polar residues" evidence="10">
    <location>
        <begin position="42"/>
        <end position="54"/>
    </location>
</feature>
<evidence type="ECO:0000256" key="4">
    <source>
        <dbReference type="ARBA" id="ARBA00022692"/>
    </source>
</evidence>
<evidence type="ECO:0000256" key="7">
    <source>
        <dbReference type="ARBA" id="ARBA00023136"/>
    </source>
</evidence>
<dbReference type="GO" id="GO:0046513">
    <property type="term" value="P:ceramide biosynthetic process"/>
    <property type="evidence" value="ECO:0007669"/>
    <property type="project" value="InterPro"/>
</dbReference>
<evidence type="ECO:0000313" key="13">
    <source>
        <dbReference type="EMBL" id="EGO27501.1"/>
    </source>
</evidence>
<proteinExistence type="inferred from homology"/>
<dbReference type="PROSITE" id="PS50922">
    <property type="entry name" value="TLC"/>
    <property type="match status" value="1"/>
</dbReference>
<dbReference type="Proteomes" id="UP000008064">
    <property type="component" value="Unassembled WGS sequence"/>
</dbReference>
<evidence type="ECO:0000256" key="5">
    <source>
        <dbReference type="ARBA" id="ARBA00022824"/>
    </source>
</evidence>
<comment type="subcellular location">
    <subcellularLocation>
        <location evidence="1">Endoplasmic reticulum membrane</location>
        <topology evidence="1">Multi-pass membrane protein</topology>
    </subcellularLocation>
</comment>
<feature type="transmembrane region" description="Helical" evidence="11">
    <location>
        <begin position="146"/>
        <end position="169"/>
    </location>
</feature>
<feature type="domain" description="TLC" evidence="12">
    <location>
        <begin position="178"/>
        <end position="397"/>
    </location>
</feature>
<keyword evidence="7 9" id="KW-0472">Membrane</keyword>
<dbReference type="KEGG" id="sla:SERLADRAFT_461036"/>
<evidence type="ECO:0000256" key="8">
    <source>
        <dbReference type="ARBA" id="ARBA00023180"/>
    </source>
</evidence>
<feature type="transmembrane region" description="Helical" evidence="11">
    <location>
        <begin position="370"/>
        <end position="389"/>
    </location>
</feature>
<dbReference type="PANTHER" id="PTHR12560">
    <property type="entry name" value="LONGEVITY ASSURANCE FACTOR 1 LAG1"/>
    <property type="match status" value="1"/>
</dbReference>
<organism>
    <name type="scientific">Serpula lacrymans var. lacrymans (strain S7.9)</name>
    <name type="common">Dry rot fungus</name>
    <dbReference type="NCBI Taxonomy" id="578457"/>
    <lineage>
        <taxon>Eukaryota</taxon>
        <taxon>Fungi</taxon>
        <taxon>Dikarya</taxon>
        <taxon>Basidiomycota</taxon>
        <taxon>Agaricomycotina</taxon>
        <taxon>Agaricomycetes</taxon>
        <taxon>Agaricomycetidae</taxon>
        <taxon>Boletales</taxon>
        <taxon>Coniophorineae</taxon>
        <taxon>Serpulaceae</taxon>
        <taxon>Serpula</taxon>
    </lineage>
</organism>
<dbReference type="EMBL" id="GL945431">
    <property type="protein sequence ID" value="EGO27501.1"/>
    <property type="molecule type" value="Genomic_DNA"/>
</dbReference>
<keyword evidence="5" id="KW-0256">Endoplasmic reticulum</keyword>
<protein>
    <recommendedName>
        <fullName evidence="12">TLC domain-containing protein</fullName>
    </recommendedName>
</protein>
<evidence type="ECO:0000256" key="9">
    <source>
        <dbReference type="PROSITE-ProRule" id="PRU00205"/>
    </source>
</evidence>
<dbReference type="RefSeq" id="XP_007315592.1">
    <property type="nucleotide sequence ID" value="XM_007315530.1"/>
</dbReference>
<dbReference type="Pfam" id="PF03798">
    <property type="entry name" value="TRAM_LAG1_CLN8"/>
    <property type="match status" value="1"/>
</dbReference>
<feature type="transmembrane region" description="Helical" evidence="11">
    <location>
        <begin position="86"/>
        <end position="104"/>
    </location>
</feature>
<feature type="transmembrane region" description="Helical" evidence="11">
    <location>
        <begin position="317"/>
        <end position="341"/>
    </location>
</feature>
<evidence type="ECO:0000256" key="6">
    <source>
        <dbReference type="ARBA" id="ARBA00022989"/>
    </source>
</evidence>
<evidence type="ECO:0000259" key="12">
    <source>
        <dbReference type="PROSITE" id="PS50922"/>
    </source>
</evidence>
<sequence length="416" mass="48894">MASQGSTIHSRRRQGRGRAGSLHRIETDPGHHLTGPFMAQTPIGSNTPDSNGSPVSLKGSGFNHTKHAEGFLADLKSARWVVEPASSLKLLMIPVILYLNWHFLSPYVSPNSPNPFEPMLFISHRVPSSPDDKPLYAKGYFDLLFIAYYVIFFSFLRQFITIIISQPVARYFGIRKQGKLDRFGEQGYALVYFAVMGAWGLRIMSQLPTWWYRTDSFWIDYPQWQMHPELKRYYLMHSAYWCQQFIVLLLRLEKPRSDYTELIAHHIVTLWLIGWSYLVNLTLIGHAVHMSMDIPDAFLAFSKLLNYIQWEKSKSIAFLVFICIWTYFRHWLNLVILWSVWYEFDLIPEASRAWIPENGVWLTWWMKYQIFTPLVLLHMLNIFWSFLMWRILIRSIKTAVTVTDERSDDEDDDEDD</sequence>
<feature type="transmembrane region" description="Helical" evidence="11">
    <location>
        <begin position="190"/>
        <end position="212"/>
    </location>
</feature>